<evidence type="ECO:0000256" key="2">
    <source>
        <dbReference type="ARBA" id="ARBA00022679"/>
    </source>
</evidence>
<keyword evidence="4" id="KW-0012">Acyltransferase</keyword>
<dbReference type="PANTHER" id="PTHR43300">
    <property type="entry name" value="ACETYLTRANSFERASE"/>
    <property type="match status" value="1"/>
</dbReference>
<keyword evidence="2" id="KW-0808">Transferase</keyword>
<protein>
    <submittedName>
        <fullName evidence="5">Acetyltransferase</fullName>
    </submittedName>
</protein>
<comment type="similarity">
    <text evidence="1">Belongs to the transferase hexapeptide repeat family.</text>
</comment>
<dbReference type="CDD" id="cd03349">
    <property type="entry name" value="LbH_XAT"/>
    <property type="match status" value="1"/>
</dbReference>
<dbReference type="InterPro" id="IPR017694">
    <property type="entry name" value="Phosphonate_tfrase_rpt"/>
</dbReference>
<name>A0ABY5E2V8_9BACT</name>
<evidence type="ECO:0000256" key="3">
    <source>
        <dbReference type="ARBA" id="ARBA00022737"/>
    </source>
</evidence>
<dbReference type="SUPFAM" id="SSF51161">
    <property type="entry name" value="Trimeric LpxA-like enzymes"/>
    <property type="match status" value="1"/>
</dbReference>
<dbReference type="InterPro" id="IPR018357">
    <property type="entry name" value="Hexapep_transf_CS"/>
</dbReference>
<evidence type="ECO:0000256" key="1">
    <source>
        <dbReference type="ARBA" id="ARBA00007274"/>
    </source>
</evidence>
<reference evidence="5" key="1">
    <citation type="submission" date="2022-07" db="EMBL/GenBank/DDBJ databases">
        <title>Arcobacter roscoffensis sp. nov., a marine bacterium isolated from coastal seawater collected from Roscoff, France.</title>
        <authorList>
            <person name="Pascual J."/>
            <person name="Lepeaux C."/>
            <person name="Methner A."/>
            <person name="Overmann J."/>
        </authorList>
    </citation>
    <scope>NUCLEOTIDE SEQUENCE</scope>
    <source>
        <strain evidence="5">ARW1-2F2</strain>
    </source>
</reference>
<keyword evidence="3" id="KW-0677">Repeat</keyword>
<evidence type="ECO:0000313" key="6">
    <source>
        <dbReference type="Proteomes" id="UP001060012"/>
    </source>
</evidence>
<dbReference type="EMBL" id="CP100595">
    <property type="protein sequence ID" value="UTJ05090.1"/>
    <property type="molecule type" value="Genomic_DNA"/>
</dbReference>
<evidence type="ECO:0000256" key="4">
    <source>
        <dbReference type="ARBA" id="ARBA00023315"/>
    </source>
</evidence>
<dbReference type="NCBIfam" id="TIGR03308">
    <property type="entry name" value="phn_thr-fam"/>
    <property type="match status" value="1"/>
</dbReference>
<dbReference type="InterPro" id="IPR001451">
    <property type="entry name" value="Hexapep"/>
</dbReference>
<keyword evidence="6" id="KW-1185">Reference proteome</keyword>
<dbReference type="PROSITE" id="PS00101">
    <property type="entry name" value="HEXAPEP_TRANSFERASES"/>
    <property type="match status" value="1"/>
</dbReference>
<sequence>MTKIENHNPEPKVVLGRKPFIFPNAIIENCEFGEYTEIRDFVNITHSSMDDYSYVCEYSQITNTTIGKFANIASNVRINPGFHPYEMPCQHHFMYRREMYGFGDDDKAFFNYRDMQKVNIGHDVWIGHGAVIMPGVKIGNGAIIGSNAVVTKDVPSYAIVAGVSAKVLKYRFSKDIIKALEEISWWDWTHDEIKEQIEDLKDIREFIYKYSK</sequence>
<organism evidence="5 6">
    <name type="scientific">Arcobacter roscoffensis</name>
    <dbReference type="NCBI Taxonomy" id="2961520"/>
    <lineage>
        <taxon>Bacteria</taxon>
        <taxon>Pseudomonadati</taxon>
        <taxon>Campylobacterota</taxon>
        <taxon>Epsilonproteobacteria</taxon>
        <taxon>Campylobacterales</taxon>
        <taxon>Arcobacteraceae</taxon>
        <taxon>Arcobacter</taxon>
    </lineage>
</organism>
<dbReference type="PANTHER" id="PTHR43300:SF11">
    <property type="entry name" value="ACETYLTRANSFERASE RV3034C-RELATED"/>
    <property type="match status" value="1"/>
</dbReference>
<proteinExistence type="inferred from homology"/>
<accession>A0ABY5E2V8</accession>
<evidence type="ECO:0000313" key="5">
    <source>
        <dbReference type="EMBL" id="UTJ05090.1"/>
    </source>
</evidence>
<dbReference type="Gene3D" id="2.160.10.10">
    <property type="entry name" value="Hexapeptide repeat proteins"/>
    <property type="match status" value="1"/>
</dbReference>
<dbReference type="Proteomes" id="UP001060012">
    <property type="component" value="Chromosome"/>
</dbReference>
<gene>
    <name evidence="5" type="ORF">NJU99_07360</name>
</gene>
<dbReference type="RefSeq" id="WP_254575271.1">
    <property type="nucleotide sequence ID" value="NZ_CP100595.1"/>
</dbReference>
<dbReference type="InterPro" id="IPR011004">
    <property type="entry name" value="Trimer_LpxA-like_sf"/>
</dbReference>
<dbReference type="InterPro" id="IPR050179">
    <property type="entry name" value="Trans_hexapeptide_repeat"/>
</dbReference>
<dbReference type="Pfam" id="PF00132">
    <property type="entry name" value="Hexapep"/>
    <property type="match status" value="1"/>
</dbReference>